<dbReference type="Proteomes" id="UP000269198">
    <property type="component" value="Unassembled WGS sequence"/>
</dbReference>
<evidence type="ECO:0000256" key="2">
    <source>
        <dbReference type="SAM" id="MobiDB-lite"/>
    </source>
</evidence>
<protein>
    <submittedName>
        <fullName evidence="3">Histidine phosphatase family protein</fullName>
    </submittedName>
</protein>
<sequence>MTRRLIIVRHAKAEDENGSDRERTLTDKGRGQADDVGATLAAEGVVPDHVICSAAVRTRQTLELALAHFPERPTIDFEEAAYGADPDTILDLVHMVDPEVGTLVVVGHNPTMAQLAALFTGSGSLTSFPTGGIAIIDLEVEWLYAEPGTGTGRILT</sequence>
<reference evidence="3 4" key="1">
    <citation type="submission" date="2018-11" db="EMBL/GenBank/DDBJ databases">
        <title>The genome draft of YIM 96095.</title>
        <authorList>
            <person name="Tang S.-K."/>
            <person name="Chunyu W.-X."/>
            <person name="Feng Y.-Z."/>
        </authorList>
    </citation>
    <scope>NUCLEOTIDE SEQUENCE [LARGE SCALE GENOMIC DNA]</scope>
    <source>
        <strain evidence="3 4">YIM 96095</strain>
    </source>
</reference>
<dbReference type="SMART" id="SM00855">
    <property type="entry name" value="PGAM"/>
    <property type="match status" value="1"/>
</dbReference>
<name>A0A3N0E683_9ACTN</name>
<comment type="caution">
    <text evidence="3">The sequence shown here is derived from an EMBL/GenBank/DDBJ whole genome shotgun (WGS) entry which is preliminary data.</text>
</comment>
<dbReference type="OrthoDB" id="9810154at2"/>
<evidence type="ECO:0000313" key="3">
    <source>
        <dbReference type="EMBL" id="RNL83279.1"/>
    </source>
</evidence>
<evidence type="ECO:0000256" key="1">
    <source>
        <dbReference type="ARBA" id="ARBA00022801"/>
    </source>
</evidence>
<dbReference type="InterPro" id="IPR029033">
    <property type="entry name" value="His_PPase_superfam"/>
</dbReference>
<dbReference type="CDD" id="cd07067">
    <property type="entry name" value="HP_PGM_like"/>
    <property type="match status" value="1"/>
</dbReference>
<dbReference type="AlphaFoldDB" id="A0A3N0E683"/>
<keyword evidence="1" id="KW-0378">Hydrolase</keyword>
<proteinExistence type="predicted"/>
<dbReference type="PANTHER" id="PTHR20935">
    <property type="entry name" value="PHOSPHOGLYCERATE MUTASE-RELATED"/>
    <property type="match status" value="1"/>
</dbReference>
<gene>
    <name evidence="3" type="ORF">EFW17_16175</name>
</gene>
<dbReference type="Pfam" id="PF00300">
    <property type="entry name" value="His_Phos_1"/>
    <property type="match status" value="1"/>
</dbReference>
<dbReference type="PANTHER" id="PTHR20935:SF1">
    <property type="entry name" value="SLL1549 PROTEIN"/>
    <property type="match status" value="1"/>
</dbReference>
<dbReference type="InterPro" id="IPR013078">
    <property type="entry name" value="His_Pase_superF_clade-1"/>
</dbReference>
<dbReference type="EMBL" id="RJMB01000017">
    <property type="protein sequence ID" value="RNL83279.1"/>
    <property type="molecule type" value="Genomic_DNA"/>
</dbReference>
<keyword evidence="4" id="KW-1185">Reference proteome</keyword>
<dbReference type="GO" id="GO:0016787">
    <property type="term" value="F:hydrolase activity"/>
    <property type="evidence" value="ECO:0007669"/>
    <property type="project" value="UniProtKB-KW"/>
</dbReference>
<evidence type="ECO:0000313" key="4">
    <source>
        <dbReference type="Proteomes" id="UP000269198"/>
    </source>
</evidence>
<organism evidence="3 4">
    <name type="scientific">Halostreptopolyspora alba</name>
    <dbReference type="NCBI Taxonomy" id="2487137"/>
    <lineage>
        <taxon>Bacteria</taxon>
        <taxon>Bacillati</taxon>
        <taxon>Actinomycetota</taxon>
        <taxon>Actinomycetes</taxon>
        <taxon>Streptosporangiales</taxon>
        <taxon>Nocardiopsidaceae</taxon>
        <taxon>Halostreptopolyspora</taxon>
    </lineage>
</organism>
<accession>A0A3N0E683</accession>
<feature type="region of interest" description="Disordered" evidence="2">
    <location>
        <begin position="13"/>
        <end position="32"/>
    </location>
</feature>
<dbReference type="InterPro" id="IPR051021">
    <property type="entry name" value="Mito_Ser/Thr_phosphatase"/>
</dbReference>
<dbReference type="Gene3D" id="3.40.50.1240">
    <property type="entry name" value="Phosphoglycerate mutase-like"/>
    <property type="match status" value="1"/>
</dbReference>
<dbReference type="RefSeq" id="WP_123202248.1">
    <property type="nucleotide sequence ID" value="NZ_RJMB01000017.1"/>
</dbReference>
<dbReference type="SUPFAM" id="SSF53254">
    <property type="entry name" value="Phosphoglycerate mutase-like"/>
    <property type="match status" value="1"/>
</dbReference>